<sequence>MIRLLEPDRAALRLPVEQLAVIFLGILMGRRGATGGAETPIETLVDVFLHGVVDTAAAAG</sequence>
<comment type="caution">
    <text evidence="1">The sequence shown here is derived from an EMBL/GenBank/DDBJ whole genome shotgun (WGS) entry which is preliminary data.</text>
</comment>
<organism evidence="1 2">
    <name type="scientific">Micromonospora sicca</name>
    <dbReference type="NCBI Taxonomy" id="2202420"/>
    <lineage>
        <taxon>Bacteria</taxon>
        <taxon>Bacillati</taxon>
        <taxon>Actinomycetota</taxon>
        <taxon>Actinomycetes</taxon>
        <taxon>Micromonosporales</taxon>
        <taxon>Micromonosporaceae</taxon>
        <taxon>Micromonospora</taxon>
    </lineage>
</organism>
<proteinExistence type="predicted"/>
<evidence type="ECO:0000313" key="1">
    <source>
        <dbReference type="EMBL" id="PWR15947.1"/>
    </source>
</evidence>
<reference evidence="1 2" key="1">
    <citation type="submission" date="2018-05" db="EMBL/GenBank/DDBJ databases">
        <title>Micromonosporas from Atacama Desert.</title>
        <authorList>
            <person name="Carro L."/>
            <person name="Golinska P."/>
            <person name="Klenk H.-P."/>
            <person name="Goodfellow M."/>
        </authorList>
    </citation>
    <scope>NUCLEOTIDE SEQUENCE [LARGE SCALE GENOMIC DNA]</scope>
    <source>
        <strain evidence="1 2">4G51</strain>
    </source>
</reference>
<dbReference type="Proteomes" id="UP000246050">
    <property type="component" value="Unassembled WGS sequence"/>
</dbReference>
<accession>A0A317DMV2</accession>
<gene>
    <name evidence="1" type="ORF">DKT69_08265</name>
</gene>
<evidence type="ECO:0000313" key="2">
    <source>
        <dbReference type="Proteomes" id="UP000246050"/>
    </source>
</evidence>
<protein>
    <submittedName>
        <fullName evidence="1">Uncharacterized protein</fullName>
    </submittedName>
</protein>
<name>A0A317DMV2_9ACTN</name>
<dbReference type="AlphaFoldDB" id="A0A317DMV2"/>
<dbReference type="EMBL" id="QGKS01000163">
    <property type="protein sequence ID" value="PWR15947.1"/>
    <property type="molecule type" value="Genomic_DNA"/>
</dbReference>